<comment type="similarity">
    <text evidence="1">Belongs to the EndA/NucM nuclease family.</text>
</comment>
<dbReference type="PANTHER" id="PTHR33607">
    <property type="entry name" value="ENDONUCLEASE-1"/>
    <property type="match status" value="1"/>
</dbReference>
<dbReference type="GO" id="GO:0004518">
    <property type="term" value="F:nuclease activity"/>
    <property type="evidence" value="ECO:0007669"/>
    <property type="project" value="UniProtKB-KW"/>
</dbReference>
<dbReference type="RefSeq" id="WP_036872745.1">
    <property type="nucleotide sequence ID" value="NZ_JRNN01000064.1"/>
</dbReference>
<evidence type="ECO:0000256" key="1">
    <source>
        <dbReference type="ARBA" id="ARBA00006429"/>
    </source>
</evidence>
<dbReference type="Pfam" id="PF04231">
    <property type="entry name" value="Endonuclease_1"/>
    <property type="match status" value="1"/>
</dbReference>
<evidence type="ECO:0000256" key="4">
    <source>
        <dbReference type="SAM" id="SignalP"/>
    </source>
</evidence>
<gene>
    <name evidence="5" type="ORF">HMPREF2137_06410</name>
</gene>
<evidence type="ECO:0000313" key="6">
    <source>
        <dbReference type="Proteomes" id="UP000029556"/>
    </source>
</evidence>
<dbReference type="InterPro" id="IPR044925">
    <property type="entry name" value="His-Me_finger_sf"/>
</dbReference>
<sequence length="516" mass="57776">MLKSFTLRHIFLSTLMLGTATLWAQGPNHTGTYYKSTNGKTGAALKTAFFHVISGSIQGSYDGLWAIYRTSDRRADGKLYDIYSNTTNYVIGSSAQGNPYSGEGDGYNREHTVPKSWFFKAKPMVYDAHHILPSDGYVNNRRRNFPYGETKGETYCSNNGFSKLGTCTLAGYGGTVFEPNDEYKGDLARIYFYMVTCYESSVSKWSSGSGGANIFSGNAYKPLVKWQMDMLLRWAKKDPVSDKEIKRNEAVAKAQGNRNPFVDYPGLEDYIWGDSVNVAFSYDHYRSGGSVVVPDPTPDPTPQLGVDGVVFSESFASDKGMFTVDNKQLSNGMSYVWSKYAKNNVRCMKASAFVNRSNKVAESWLVSPVIDLTAYEKAQMSFEQACNYPKSYKNRGGEFLSVMVREVGQSTWTNLNVEIPGLDNWTFVQTNPINLSAYAGKKIQVAFIYKSTTSCAPTWEIRNLKMTGSVPTGISRVITDWNKLDPAAPMFDLFGQRVRRNYRGVVIQHGRKHLKR</sequence>
<dbReference type="AlphaFoldDB" id="A0A096BNQ7"/>
<feature type="chain" id="PRO_5001917464" evidence="4">
    <location>
        <begin position="25"/>
        <end position="516"/>
    </location>
</feature>
<proteinExistence type="inferred from homology"/>
<keyword evidence="2" id="KW-0540">Nuclease</keyword>
<dbReference type="SUPFAM" id="SSF54060">
    <property type="entry name" value="His-Me finger endonucleases"/>
    <property type="match status" value="1"/>
</dbReference>
<accession>A0A096BNQ7</accession>
<dbReference type="PANTHER" id="PTHR33607:SF2">
    <property type="entry name" value="ENDONUCLEASE-1"/>
    <property type="match status" value="1"/>
</dbReference>
<feature type="signal peptide" evidence="4">
    <location>
        <begin position="1"/>
        <end position="24"/>
    </location>
</feature>
<keyword evidence="4" id="KW-0732">Signal</keyword>
<evidence type="ECO:0000256" key="3">
    <source>
        <dbReference type="ARBA" id="ARBA00022801"/>
    </source>
</evidence>
<evidence type="ECO:0000256" key="2">
    <source>
        <dbReference type="ARBA" id="ARBA00022722"/>
    </source>
</evidence>
<dbReference type="Proteomes" id="UP000029556">
    <property type="component" value="Unassembled WGS sequence"/>
</dbReference>
<dbReference type="InterPro" id="IPR007346">
    <property type="entry name" value="Endonuclease-I"/>
</dbReference>
<protein>
    <submittedName>
        <fullName evidence="5">Nuclease</fullName>
    </submittedName>
</protein>
<dbReference type="Gene3D" id="2.60.120.200">
    <property type="match status" value="1"/>
</dbReference>
<keyword evidence="3" id="KW-0378">Hydrolase</keyword>
<reference evidence="5 6" key="1">
    <citation type="submission" date="2014-07" db="EMBL/GenBank/DDBJ databases">
        <authorList>
            <person name="McCorrison J."/>
            <person name="Sanka R."/>
            <person name="Torralba M."/>
            <person name="Gillis M."/>
            <person name="Haft D.H."/>
            <person name="Methe B."/>
            <person name="Sutton G."/>
            <person name="Nelson K.E."/>
        </authorList>
    </citation>
    <scope>NUCLEOTIDE SEQUENCE [LARGE SCALE GENOMIC DNA]</scope>
    <source>
        <strain evidence="5 6">DNF00853</strain>
    </source>
</reference>
<dbReference type="GO" id="GO:0016787">
    <property type="term" value="F:hydrolase activity"/>
    <property type="evidence" value="ECO:0007669"/>
    <property type="project" value="UniProtKB-KW"/>
</dbReference>
<dbReference type="EMBL" id="JRNN01000064">
    <property type="protein sequence ID" value="KGF34794.1"/>
    <property type="molecule type" value="Genomic_DNA"/>
</dbReference>
<dbReference type="OrthoDB" id="9770276at2"/>
<comment type="caution">
    <text evidence="5">The sequence shown here is derived from an EMBL/GenBank/DDBJ whole genome shotgun (WGS) entry which is preliminary data.</text>
</comment>
<evidence type="ECO:0000313" key="5">
    <source>
        <dbReference type="EMBL" id="KGF34794.1"/>
    </source>
</evidence>
<dbReference type="NCBIfam" id="NF038128">
    <property type="entry name" value="choice_anch_J"/>
    <property type="match status" value="1"/>
</dbReference>
<name>A0A096BNQ7_9BACT</name>
<organism evidence="5 6">
    <name type="scientific">Hoylesella buccalis DNF00853</name>
    <dbReference type="NCBI Taxonomy" id="1401074"/>
    <lineage>
        <taxon>Bacteria</taxon>
        <taxon>Pseudomonadati</taxon>
        <taxon>Bacteroidota</taxon>
        <taxon>Bacteroidia</taxon>
        <taxon>Bacteroidales</taxon>
        <taxon>Prevotellaceae</taxon>
        <taxon>Hoylesella</taxon>
    </lineage>
</organism>